<proteinExistence type="predicted"/>
<dbReference type="PROSITE" id="PS50994">
    <property type="entry name" value="INTEGRASE"/>
    <property type="match status" value="1"/>
</dbReference>
<name>A0A371G6Q9_MUCPR</name>
<dbReference type="InterPro" id="IPR001584">
    <property type="entry name" value="Integrase_cat-core"/>
</dbReference>
<dbReference type="InterPro" id="IPR036397">
    <property type="entry name" value="RNaseH_sf"/>
</dbReference>
<dbReference type="AlphaFoldDB" id="A0A371G6Q9"/>
<comment type="caution">
    <text evidence="2">The sequence shown here is derived from an EMBL/GenBank/DDBJ whole genome shotgun (WGS) entry which is preliminary data.</text>
</comment>
<dbReference type="Gene3D" id="3.30.420.10">
    <property type="entry name" value="Ribonuclease H-like superfamily/Ribonuclease H"/>
    <property type="match status" value="1"/>
</dbReference>
<dbReference type="SUPFAM" id="SSF53098">
    <property type="entry name" value="Ribonuclease H-like"/>
    <property type="match status" value="1"/>
</dbReference>
<keyword evidence="3" id="KW-1185">Reference proteome</keyword>
<dbReference type="InterPro" id="IPR025724">
    <property type="entry name" value="GAG-pre-integrase_dom"/>
</dbReference>
<feature type="domain" description="Integrase catalytic" evidence="1">
    <location>
        <begin position="261"/>
        <end position="378"/>
    </location>
</feature>
<dbReference type="Proteomes" id="UP000257109">
    <property type="component" value="Unassembled WGS sequence"/>
</dbReference>
<dbReference type="Pfam" id="PF13976">
    <property type="entry name" value="gag_pre-integrs"/>
    <property type="match status" value="1"/>
</dbReference>
<accession>A0A371G6Q9</accession>
<evidence type="ECO:0000313" key="3">
    <source>
        <dbReference type="Proteomes" id="UP000257109"/>
    </source>
</evidence>
<dbReference type="InterPro" id="IPR012337">
    <property type="entry name" value="RNaseH-like_sf"/>
</dbReference>
<dbReference type="GO" id="GO:0015074">
    <property type="term" value="P:DNA integration"/>
    <property type="evidence" value="ECO:0007669"/>
    <property type="project" value="InterPro"/>
</dbReference>
<gene>
    <name evidence="2" type="ORF">CR513_32700</name>
</gene>
<reference evidence="2" key="1">
    <citation type="submission" date="2018-05" db="EMBL/GenBank/DDBJ databases">
        <title>Draft genome of Mucuna pruriens seed.</title>
        <authorList>
            <person name="Nnadi N.E."/>
            <person name="Vos R."/>
            <person name="Hasami M.H."/>
            <person name="Devisetty U.K."/>
            <person name="Aguiy J.C."/>
        </authorList>
    </citation>
    <scope>NUCLEOTIDE SEQUENCE [LARGE SCALE GENOMIC DNA]</scope>
    <source>
        <strain evidence="2">JCA_2017</strain>
    </source>
</reference>
<evidence type="ECO:0000259" key="1">
    <source>
        <dbReference type="PROSITE" id="PS50994"/>
    </source>
</evidence>
<dbReference type="STRING" id="157652.A0A371G6Q9"/>
<evidence type="ECO:0000313" key="2">
    <source>
        <dbReference type="EMBL" id="RDX86023.1"/>
    </source>
</evidence>
<dbReference type="EMBL" id="QJKJ01006639">
    <property type="protein sequence ID" value="RDX86023.1"/>
    <property type="molecule type" value="Genomic_DNA"/>
</dbReference>
<dbReference type="InterPro" id="IPR039537">
    <property type="entry name" value="Retrotran_Ty1/copia-like"/>
</dbReference>
<dbReference type="OrthoDB" id="1751476at2759"/>
<dbReference type="PANTHER" id="PTHR42648:SF21">
    <property type="entry name" value="CYSTEINE-RICH RLK (RECEPTOR-LIKE PROTEIN KINASE) 8"/>
    <property type="match status" value="1"/>
</dbReference>
<feature type="non-terminal residue" evidence="2">
    <location>
        <position position="1"/>
    </location>
</feature>
<sequence length="378" mass="44059">MILNEQLQNEVIDLRQSLAKFVNGSKTLKKILKHNRHPYDKTGLGYDKKKDLKKDKPIAHYIKCGKFGHQFYDYKGHPKGPSKPFRTNKKGLRKFRKMTPIMVLGQWLLTSHEGRKFYVPRLYTKVKRMGNPKGKIVGIGRIDKHPFPSIDNWISFNKGECLVKIPNSSLIFSTKRNNNLYKINLTNLTNQSVTCPVSINNNQWTWYKKLGHASLRLISKLKKHNLVRKLPSLGYKADILCDACQKGKQVRGSFEFKNIASTFRPLVLHIDLFGPTRSASMSGKRDGLIVDDDYFRWTWVMFLTHNDESFKVFSIFCKRVQNEKVINIVSIRSDHGGEIENENFQKFCKEHDILHNFPVQEHLNIIELWKGKIDIFKR</sequence>
<protein>
    <recommendedName>
        <fullName evidence="1">Integrase catalytic domain-containing protein</fullName>
    </recommendedName>
</protein>
<dbReference type="PANTHER" id="PTHR42648">
    <property type="entry name" value="TRANSPOSASE, PUTATIVE-RELATED"/>
    <property type="match status" value="1"/>
</dbReference>
<organism evidence="2 3">
    <name type="scientific">Mucuna pruriens</name>
    <name type="common">Velvet bean</name>
    <name type="synonym">Dolichos pruriens</name>
    <dbReference type="NCBI Taxonomy" id="157652"/>
    <lineage>
        <taxon>Eukaryota</taxon>
        <taxon>Viridiplantae</taxon>
        <taxon>Streptophyta</taxon>
        <taxon>Embryophyta</taxon>
        <taxon>Tracheophyta</taxon>
        <taxon>Spermatophyta</taxon>
        <taxon>Magnoliopsida</taxon>
        <taxon>eudicotyledons</taxon>
        <taxon>Gunneridae</taxon>
        <taxon>Pentapetalae</taxon>
        <taxon>rosids</taxon>
        <taxon>fabids</taxon>
        <taxon>Fabales</taxon>
        <taxon>Fabaceae</taxon>
        <taxon>Papilionoideae</taxon>
        <taxon>50 kb inversion clade</taxon>
        <taxon>NPAAA clade</taxon>
        <taxon>indigoferoid/millettioid clade</taxon>
        <taxon>Phaseoleae</taxon>
        <taxon>Mucuna</taxon>
    </lineage>
</organism>
<dbReference type="GO" id="GO:0003676">
    <property type="term" value="F:nucleic acid binding"/>
    <property type="evidence" value="ECO:0007669"/>
    <property type="project" value="InterPro"/>
</dbReference>